<reference evidence="2" key="1">
    <citation type="submission" date="2024-07" db="EMBL/GenBank/DDBJ databases">
        <title>Two chromosome-level genome assemblies of Korean endemic species Abeliophyllum distichum and Forsythia ovata (Oleaceae).</title>
        <authorList>
            <person name="Jang H."/>
        </authorList>
    </citation>
    <scope>NUCLEOTIDE SEQUENCE [LARGE SCALE GENOMIC DNA]</scope>
</reference>
<evidence type="ECO:0000313" key="2">
    <source>
        <dbReference type="Proteomes" id="UP001604277"/>
    </source>
</evidence>
<dbReference type="AlphaFoldDB" id="A0ABD1RKB7"/>
<gene>
    <name evidence="1" type="ORF">Fot_42137</name>
</gene>
<name>A0ABD1RKB7_9LAMI</name>
<organism evidence="1 2">
    <name type="scientific">Forsythia ovata</name>
    <dbReference type="NCBI Taxonomy" id="205694"/>
    <lineage>
        <taxon>Eukaryota</taxon>
        <taxon>Viridiplantae</taxon>
        <taxon>Streptophyta</taxon>
        <taxon>Embryophyta</taxon>
        <taxon>Tracheophyta</taxon>
        <taxon>Spermatophyta</taxon>
        <taxon>Magnoliopsida</taxon>
        <taxon>eudicotyledons</taxon>
        <taxon>Gunneridae</taxon>
        <taxon>Pentapetalae</taxon>
        <taxon>asterids</taxon>
        <taxon>lamiids</taxon>
        <taxon>Lamiales</taxon>
        <taxon>Oleaceae</taxon>
        <taxon>Forsythieae</taxon>
        <taxon>Forsythia</taxon>
    </lineage>
</organism>
<evidence type="ECO:0000313" key="1">
    <source>
        <dbReference type="EMBL" id="KAL2488845.1"/>
    </source>
</evidence>
<keyword evidence="2" id="KW-1185">Reference proteome</keyword>
<protein>
    <submittedName>
        <fullName evidence="1">Uncharacterized protein</fullName>
    </submittedName>
</protein>
<accession>A0ABD1RKB7</accession>
<proteinExistence type="predicted"/>
<dbReference type="Proteomes" id="UP001604277">
    <property type="component" value="Unassembled WGS sequence"/>
</dbReference>
<comment type="caution">
    <text evidence="1">The sequence shown here is derived from an EMBL/GenBank/DDBJ whole genome shotgun (WGS) entry which is preliminary data.</text>
</comment>
<dbReference type="EMBL" id="JBFOLJ010000012">
    <property type="protein sequence ID" value="KAL2488845.1"/>
    <property type="molecule type" value="Genomic_DNA"/>
</dbReference>
<sequence length="112" mass="12667">MGGILPPTRIVPVERSLSSKKSFDCRETSETGRLSPIQKLVDDREVRRSINFVELLRSLDWLLEPLRLSPVESNEDSLSEESTTLDMEIDKLEVTCGKQSLSSRVVESSTMR</sequence>